<gene>
    <name evidence="8" type="ORF">DKX38_022733</name>
</gene>
<feature type="region of interest" description="Disordered" evidence="5">
    <location>
        <begin position="19"/>
        <end position="57"/>
    </location>
</feature>
<evidence type="ECO:0000259" key="6">
    <source>
        <dbReference type="PROSITE" id="PS51059"/>
    </source>
</evidence>
<dbReference type="InterPro" id="IPR012317">
    <property type="entry name" value="Poly(ADP-ribose)pol_cat_dom"/>
</dbReference>
<dbReference type="InterPro" id="IPR022003">
    <property type="entry name" value="RST"/>
</dbReference>
<dbReference type="GO" id="GO:0005634">
    <property type="term" value="C:nucleus"/>
    <property type="evidence" value="ECO:0007669"/>
    <property type="project" value="UniProtKB-SubCell"/>
</dbReference>
<evidence type="ECO:0000259" key="7">
    <source>
        <dbReference type="PROSITE" id="PS51879"/>
    </source>
</evidence>
<keyword evidence="2" id="KW-0217">Developmental protein</keyword>
<feature type="domain" description="RST" evidence="7">
    <location>
        <begin position="278"/>
        <end position="349"/>
    </location>
</feature>
<dbReference type="InterPro" id="IPR044964">
    <property type="entry name" value="RCD1/SRO1-5"/>
</dbReference>
<sequence length="428" mass="48362">MEYSPIQVRNTNEITHGFKDFTSQHTPEHSLHNPSNYQSTHSRHSHDQESAVSDSESFSSGVSYDQFQSFNDGMTRLFEGDRVHDLIKQKLVSGLGLLGKKATVVAIHRNTYSGVLQQARVQSFQIIAKAMEKKCGGDANLKFGWYGGTRDEICEIMKHGFSARMIDSSCRLYGSGIYLSPDNSPVECLKKLNVGKDGLRHMMLCRVILGKAEVVHPGSDQYHPSSDEFDSGMDNLSSPKKYIVWSAHMNTHILPEYVISFRAPSNLKGYFRTPESTRTPTSPWMPFPSLISALSKFLPPTTTKLIIKYYRDHRAKKISRQELIQQVRKIIGDKLLISVIKSFRTKTNLHKLLFVLLCLIRKEAIGMNLTPSLLLIAECNKLGNILRILAGERRRGASFSRNPFARKYASSEDMILNGLRWQQSFAAT</sequence>
<keyword evidence="9" id="KW-1185">Reference proteome</keyword>
<organism evidence="8 9">
    <name type="scientific">Salix brachista</name>
    <dbReference type="NCBI Taxonomy" id="2182728"/>
    <lineage>
        <taxon>Eukaryota</taxon>
        <taxon>Viridiplantae</taxon>
        <taxon>Streptophyta</taxon>
        <taxon>Embryophyta</taxon>
        <taxon>Tracheophyta</taxon>
        <taxon>Spermatophyta</taxon>
        <taxon>Magnoliopsida</taxon>
        <taxon>eudicotyledons</taxon>
        <taxon>Gunneridae</taxon>
        <taxon>Pentapetalae</taxon>
        <taxon>rosids</taxon>
        <taxon>fabids</taxon>
        <taxon>Malpighiales</taxon>
        <taxon>Salicaceae</taxon>
        <taxon>Saliceae</taxon>
        <taxon>Salix</taxon>
    </lineage>
</organism>
<name>A0A5N5K3D8_9ROSI</name>
<dbReference type="SUPFAM" id="SSF56399">
    <property type="entry name" value="ADP-ribosylation"/>
    <property type="match status" value="1"/>
</dbReference>
<proteinExistence type="predicted"/>
<dbReference type="PROSITE" id="PS51059">
    <property type="entry name" value="PARP_CATALYTIC"/>
    <property type="match status" value="1"/>
</dbReference>
<evidence type="ECO:0000256" key="2">
    <source>
        <dbReference type="ARBA" id="ARBA00022473"/>
    </source>
</evidence>
<evidence type="ECO:0000256" key="1">
    <source>
        <dbReference type="ARBA" id="ARBA00004123"/>
    </source>
</evidence>
<dbReference type="EMBL" id="VDCV01000015">
    <property type="protein sequence ID" value="KAB5524984.1"/>
    <property type="molecule type" value="Genomic_DNA"/>
</dbReference>
<dbReference type="Proteomes" id="UP000326939">
    <property type="component" value="Chromosome 15"/>
</dbReference>
<protein>
    <submittedName>
        <fullName evidence="8">Uncharacterized protein</fullName>
    </submittedName>
</protein>
<dbReference type="PANTHER" id="PTHR32263:SF12">
    <property type="entry name" value="INACTIVE POLY [ADP-RIBOSE] POLYMERASE SRO4-RELATED"/>
    <property type="match status" value="1"/>
</dbReference>
<dbReference type="AlphaFoldDB" id="A0A5N5K3D8"/>
<keyword evidence="3" id="KW-0346">Stress response</keyword>
<comment type="subcellular location">
    <subcellularLocation>
        <location evidence="1">Nucleus</location>
    </subcellularLocation>
</comment>
<evidence type="ECO:0000313" key="9">
    <source>
        <dbReference type="Proteomes" id="UP000326939"/>
    </source>
</evidence>
<keyword evidence="4" id="KW-0539">Nucleus</keyword>
<accession>A0A5N5K3D8</accession>
<evidence type="ECO:0000256" key="3">
    <source>
        <dbReference type="ARBA" id="ARBA00023016"/>
    </source>
</evidence>
<dbReference type="Pfam" id="PF12174">
    <property type="entry name" value="RST"/>
    <property type="match status" value="1"/>
</dbReference>
<evidence type="ECO:0000313" key="8">
    <source>
        <dbReference type="EMBL" id="KAB5524984.1"/>
    </source>
</evidence>
<comment type="caution">
    <text evidence="8">The sequence shown here is derived from an EMBL/GenBank/DDBJ whole genome shotgun (WGS) entry which is preliminary data.</text>
</comment>
<dbReference type="PROSITE" id="PS51879">
    <property type="entry name" value="RST"/>
    <property type="match status" value="1"/>
</dbReference>
<reference evidence="9" key="1">
    <citation type="journal article" date="2019" name="Gigascience">
        <title>De novo genome assembly of the endangered Acer yangbiense, a plant species with extremely small populations endemic to Yunnan Province, China.</title>
        <authorList>
            <person name="Yang J."/>
            <person name="Wariss H.M."/>
            <person name="Tao L."/>
            <person name="Zhang R."/>
            <person name="Yun Q."/>
            <person name="Hollingsworth P."/>
            <person name="Dao Z."/>
            <person name="Luo G."/>
            <person name="Guo H."/>
            <person name="Ma Y."/>
            <person name="Sun W."/>
        </authorList>
    </citation>
    <scope>NUCLEOTIDE SEQUENCE [LARGE SCALE GENOMIC DNA]</scope>
    <source>
        <strain evidence="9">cv. br00</strain>
    </source>
</reference>
<dbReference type="GO" id="GO:0003950">
    <property type="term" value="F:NAD+ poly-ADP-ribosyltransferase activity"/>
    <property type="evidence" value="ECO:0007669"/>
    <property type="project" value="InterPro"/>
</dbReference>
<evidence type="ECO:0000256" key="4">
    <source>
        <dbReference type="ARBA" id="ARBA00023242"/>
    </source>
</evidence>
<feature type="domain" description="PARP catalytic" evidence="6">
    <location>
        <begin position="61"/>
        <end position="283"/>
    </location>
</feature>
<evidence type="ECO:0000256" key="5">
    <source>
        <dbReference type="SAM" id="MobiDB-lite"/>
    </source>
</evidence>
<dbReference type="Gene3D" id="3.90.228.10">
    <property type="match status" value="1"/>
</dbReference>
<dbReference type="PANTHER" id="PTHR32263">
    <property type="entry name" value="INACTIVE POLY [ADP-RIBOSE] POLYMERASE SRO4-RELATED"/>
    <property type="match status" value="1"/>
</dbReference>